<dbReference type="Gene3D" id="3.40.640.10">
    <property type="entry name" value="Type I PLP-dependent aspartate aminotransferase-like (Major domain)"/>
    <property type="match status" value="1"/>
</dbReference>
<evidence type="ECO:0000256" key="12">
    <source>
        <dbReference type="RuleBase" id="RU004504"/>
    </source>
</evidence>
<gene>
    <name evidence="14" type="ORF">EV188_10948</name>
</gene>
<dbReference type="PIRSF" id="PIRSF000524">
    <property type="entry name" value="SPT"/>
    <property type="match status" value="1"/>
</dbReference>
<evidence type="ECO:0000256" key="11">
    <source>
        <dbReference type="RuleBase" id="RU004075"/>
    </source>
</evidence>
<dbReference type="InterPro" id="IPR020578">
    <property type="entry name" value="Aminotrans_V_PyrdxlP_BS"/>
</dbReference>
<evidence type="ECO:0000256" key="4">
    <source>
        <dbReference type="ARBA" id="ARBA00022576"/>
    </source>
</evidence>
<dbReference type="Gene3D" id="3.90.1150.10">
    <property type="entry name" value="Aspartate Aminotransferase, domain 1"/>
    <property type="match status" value="1"/>
</dbReference>
<dbReference type="InterPro" id="IPR015421">
    <property type="entry name" value="PyrdxlP-dep_Trfase_major"/>
</dbReference>
<comment type="subunit">
    <text evidence="3">Heterodimer of a large and a small subunit.</text>
</comment>
<evidence type="ECO:0000313" key="15">
    <source>
        <dbReference type="Proteomes" id="UP000295705"/>
    </source>
</evidence>
<evidence type="ECO:0000256" key="1">
    <source>
        <dbReference type="ARBA" id="ARBA00001933"/>
    </source>
</evidence>
<dbReference type="GO" id="GO:0008453">
    <property type="term" value="F:alanine-glyoxylate transaminase activity"/>
    <property type="evidence" value="ECO:0007669"/>
    <property type="project" value="TreeGrafter"/>
</dbReference>
<organism evidence="14 15">
    <name type="scientific">Actinomycetospora succinea</name>
    <dbReference type="NCBI Taxonomy" id="663603"/>
    <lineage>
        <taxon>Bacteria</taxon>
        <taxon>Bacillati</taxon>
        <taxon>Actinomycetota</taxon>
        <taxon>Actinomycetes</taxon>
        <taxon>Pseudonocardiales</taxon>
        <taxon>Pseudonocardiaceae</taxon>
        <taxon>Actinomycetospora</taxon>
    </lineage>
</organism>
<feature type="binding site" evidence="9">
    <location>
        <position position="340"/>
    </location>
    <ligand>
        <name>substrate</name>
    </ligand>
</feature>
<dbReference type="InterPro" id="IPR015422">
    <property type="entry name" value="PyrdxlP-dep_Trfase_small"/>
</dbReference>
<comment type="cofactor">
    <cofactor evidence="1 10 12">
        <name>pyridoxal 5'-phosphate</name>
        <dbReference type="ChEBI" id="CHEBI:597326"/>
    </cofactor>
</comment>
<evidence type="ECO:0000256" key="10">
    <source>
        <dbReference type="PIRSR" id="PIRSR000524-50"/>
    </source>
</evidence>
<evidence type="ECO:0000256" key="2">
    <source>
        <dbReference type="ARBA" id="ARBA00009236"/>
    </source>
</evidence>
<dbReference type="Pfam" id="PF00266">
    <property type="entry name" value="Aminotran_5"/>
    <property type="match status" value="1"/>
</dbReference>
<dbReference type="OrthoDB" id="9766472at2"/>
<name>A0A4R6UU75_9PSEU</name>
<sequence>MKIGTTHLFVPGPTTVPEVVRRAMNVPTEDHRAPDFPDFVLELLGDLTRVLRLREGRVLLYPGSGTGAWEAAISNCLSRGDRVLMARHGHFSTLWADMAQRLGLDVVAHDVEWGEGVPVEAFEQALRADPSIRAVFVTHNETATGVTSDVRAVRRAMDAAGSDALLFVDGVSSIASIEFRQDDWGVDVAVAGSQKGFMLPAGLAILGVSEKALAAAERTTTERCYFAFRDMIAANDVGYFPYTPPTSLLHGLRASLDRLLDEGMDEVAARHHRLGEGVRQGVKAWGLELCALSPRWYSDTVTAVRVPAGVDGAAVCRIAYHRYRTSFGGGLGKVAGKVFRIGHLGDVNEVSCLSALAAAEMALLDAGVPLEAGAGVAAAQQYYRQALVAEEESAAEPWSRARLAAVR</sequence>
<evidence type="ECO:0000256" key="9">
    <source>
        <dbReference type="PIRSR" id="PIRSR000524-1"/>
    </source>
</evidence>
<dbReference type="GO" id="GO:0004760">
    <property type="term" value="F:L-serine-pyruvate transaminase activity"/>
    <property type="evidence" value="ECO:0007669"/>
    <property type="project" value="TreeGrafter"/>
</dbReference>
<evidence type="ECO:0000256" key="5">
    <source>
        <dbReference type="ARBA" id="ARBA00022679"/>
    </source>
</evidence>
<proteinExistence type="inferred from homology"/>
<dbReference type="FunFam" id="3.40.640.10:FF:000054">
    <property type="entry name" value="Serine--glyoxylate aminotransferase"/>
    <property type="match status" value="1"/>
</dbReference>
<dbReference type="EMBL" id="SNYO01000009">
    <property type="protein sequence ID" value="TDQ50840.1"/>
    <property type="molecule type" value="Genomic_DNA"/>
</dbReference>
<protein>
    <recommendedName>
        <fullName evidence="8">Tritium exchange subunit</fullName>
    </recommendedName>
</protein>
<keyword evidence="6 10" id="KW-0663">Pyridoxal phosphate</keyword>
<evidence type="ECO:0000256" key="7">
    <source>
        <dbReference type="ARBA" id="ARBA00054899"/>
    </source>
</evidence>
<feature type="modified residue" description="N6-(pyridoxal phosphate)lysine" evidence="10">
    <location>
        <position position="195"/>
    </location>
</feature>
<evidence type="ECO:0000259" key="13">
    <source>
        <dbReference type="Pfam" id="PF00266"/>
    </source>
</evidence>
<dbReference type="PANTHER" id="PTHR21152">
    <property type="entry name" value="AMINOTRANSFERASE CLASS V"/>
    <property type="match status" value="1"/>
</dbReference>
<evidence type="ECO:0000256" key="6">
    <source>
        <dbReference type="ARBA" id="ARBA00022898"/>
    </source>
</evidence>
<keyword evidence="15" id="KW-1185">Reference proteome</keyword>
<dbReference type="InterPro" id="IPR024169">
    <property type="entry name" value="SP_NH2Trfase/AEP_transaminase"/>
</dbReference>
<dbReference type="InterPro" id="IPR015424">
    <property type="entry name" value="PyrdxlP-dep_Trfase"/>
</dbReference>
<dbReference type="FunFam" id="3.90.1150.10:FF:000031">
    <property type="entry name" value="Serine--glyoxylate aminotransferase"/>
    <property type="match status" value="1"/>
</dbReference>
<comment type="similarity">
    <text evidence="2 11">Belongs to the class-V pyridoxal-phosphate-dependent aminotransferase family.</text>
</comment>
<dbReference type="GO" id="GO:0019265">
    <property type="term" value="P:glycine biosynthetic process, by transamination of glyoxylate"/>
    <property type="evidence" value="ECO:0007669"/>
    <property type="project" value="TreeGrafter"/>
</dbReference>
<accession>A0A4R6UU75</accession>
<evidence type="ECO:0000256" key="3">
    <source>
        <dbReference type="ARBA" id="ARBA00011771"/>
    </source>
</evidence>
<dbReference type="InterPro" id="IPR000192">
    <property type="entry name" value="Aminotrans_V_dom"/>
</dbReference>
<comment type="caution">
    <text evidence="14">The sequence shown here is derived from an EMBL/GenBank/DDBJ whole genome shotgun (WGS) entry which is preliminary data.</text>
</comment>
<evidence type="ECO:0000313" key="14">
    <source>
        <dbReference type="EMBL" id="TDQ50840.1"/>
    </source>
</evidence>
<keyword evidence="5 14" id="KW-0808">Transferase</keyword>
<dbReference type="SUPFAM" id="SSF53383">
    <property type="entry name" value="PLP-dependent transferases"/>
    <property type="match status" value="1"/>
</dbReference>
<dbReference type="RefSeq" id="WP_133828911.1">
    <property type="nucleotide sequence ID" value="NZ_BAABHR010000003.1"/>
</dbReference>
<comment type="function">
    <text evidence="7">Soluble hydrogenase catalyzes both production and consumption of hydrogen from suitable artificial electron donors or acceptors. This subunit catalyzes the tritium-exchange activity.</text>
</comment>
<evidence type="ECO:0000256" key="8">
    <source>
        <dbReference type="ARBA" id="ARBA00079151"/>
    </source>
</evidence>
<dbReference type="PROSITE" id="PS00595">
    <property type="entry name" value="AA_TRANSFER_CLASS_5"/>
    <property type="match status" value="1"/>
</dbReference>
<reference evidence="14 15" key="1">
    <citation type="submission" date="2019-03" db="EMBL/GenBank/DDBJ databases">
        <title>Genomic Encyclopedia of Type Strains, Phase IV (KMG-IV): sequencing the most valuable type-strain genomes for metagenomic binning, comparative biology and taxonomic classification.</title>
        <authorList>
            <person name="Goeker M."/>
        </authorList>
    </citation>
    <scope>NUCLEOTIDE SEQUENCE [LARGE SCALE GENOMIC DNA]</scope>
    <source>
        <strain evidence="14 15">DSM 45775</strain>
    </source>
</reference>
<keyword evidence="4 14" id="KW-0032">Aminotransferase</keyword>
<feature type="domain" description="Aminotransferase class V" evidence="13">
    <location>
        <begin position="64"/>
        <end position="286"/>
    </location>
</feature>
<dbReference type="Proteomes" id="UP000295705">
    <property type="component" value="Unassembled WGS sequence"/>
</dbReference>
<dbReference type="PANTHER" id="PTHR21152:SF24">
    <property type="entry name" value="ALANINE--GLYOXYLATE AMINOTRANSFERASE 1"/>
    <property type="match status" value="1"/>
</dbReference>
<dbReference type="AlphaFoldDB" id="A0A4R6UU75"/>